<comment type="caution">
    <text evidence="1">The sequence shown here is derived from an EMBL/GenBank/DDBJ whole genome shotgun (WGS) entry which is preliminary data.</text>
</comment>
<dbReference type="Proteomes" id="UP000499080">
    <property type="component" value="Unassembled WGS sequence"/>
</dbReference>
<evidence type="ECO:0000313" key="2">
    <source>
        <dbReference type="EMBL" id="GBO05241.1"/>
    </source>
</evidence>
<gene>
    <name evidence="2" type="ORF">AVEN_210397_1</name>
    <name evidence="1" type="ORF">AVEN_78975_1</name>
</gene>
<proteinExistence type="predicted"/>
<dbReference type="EMBL" id="BGPR01031934">
    <property type="protein sequence ID" value="GBO05241.1"/>
    <property type="molecule type" value="Genomic_DNA"/>
</dbReference>
<evidence type="ECO:0000313" key="3">
    <source>
        <dbReference type="Proteomes" id="UP000499080"/>
    </source>
</evidence>
<organism evidence="1 3">
    <name type="scientific">Araneus ventricosus</name>
    <name type="common">Orbweaver spider</name>
    <name type="synonym">Epeira ventricosa</name>
    <dbReference type="NCBI Taxonomy" id="182803"/>
    <lineage>
        <taxon>Eukaryota</taxon>
        <taxon>Metazoa</taxon>
        <taxon>Ecdysozoa</taxon>
        <taxon>Arthropoda</taxon>
        <taxon>Chelicerata</taxon>
        <taxon>Arachnida</taxon>
        <taxon>Araneae</taxon>
        <taxon>Araneomorphae</taxon>
        <taxon>Entelegynae</taxon>
        <taxon>Araneoidea</taxon>
        <taxon>Araneidae</taxon>
        <taxon>Araneus</taxon>
    </lineage>
</organism>
<evidence type="ECO:0000313" key="1">
    <source>
        <dbReference type="EMBL" id="GBN83726.1"/>
    </source>
</evidence>
<name>A0A4Y2S820_ARAVE</name>
<dbReference type="AlphaFoldDB" id="A0A4Y2S820"/>
<protein>
    <submittedName>
        <fullName evidence="1">Uncharacterized protein</fullName>
    </submittedName>
</protein>
<keyword evidence="3" id="KW-1185">Reference proteome</keyword>
<accession>A0A4Y2S820</accession>
<reference evidence="1 3" key="1">
    <citation type="journal article" date="2019" name="Sci. Rep.">
        <title>Orb-weaving spider Araneus ventricosus genome elucidates the spidroin gene catalogue.</title>
        <authorList>
            <person name="Kono N."/>
            <person name="Nakamura H."/>
            <person name="Ohtoshi R."/>
            <person name="Moran D.A.P."/>
            <person name="Shinohara A."/>
            <person name="Yoshida Y."/>
            <person name="Fujiwara M."/>
            <person name="Mori M."/>
            <person name="Tomita M."/>
            <person name="Arakawa K."/>
        </authorList>
    </citation>
    <scope>NUCLEOTIDE SEQUENCE [LARGE SCALE GENOMIC DNA]</scope>
</reference>
<sequence length="132" mass="14928">MVGIFCAGLLRATGNGVHGRAEDHGRQDIHVPLHCAEKTVEEEQDQRQKSPQNLLISVKSTWMKNSLSNEYMNRTNLTVSCILVTTPFHGIQIVVTNCTKVCVVCHKKDCLKKKIYCETSYNVVIKFGREQH</sequence>
<dbReference type="EMBL" id="BGPR01150255">
    <property type="protein sequence ID" value="GBN83726.1"/>
    <property type="molecule type" value="Genomic_DNA"/>
</dbReference>